<dbReference type="AlphaFoldDB" id="A0A9N7YKM8"/>
<dbReference type="EMBL" id="CADEAL010001112">
    <property type="protein sequence ID" value="CAB1429108.1"/>
    <property type="molecule type" value="Genomic_DNA"/>
</dbReference>
<feature type="compositionally biased region" description="Basic and acidic residues" evidence="1">
    <location>
        <begin position="124"/>
        <end position="145"/>
    </location>
</feature>
<evidence type="ECO:0000313" key="3">
    <source>
        <dbReference type="Proteomes" id="UP001153269"/>
    </source>
</evidence>
<name>A0A9N7YKM8_PLEPL</name>
<keyword evidence="3" id="KW-1185">Reference proteome</keyword>
<dbReference type="Proteomes" id="UP001153269">
    <property type="component" value="Unassembled WGS sequence"/>
</dbReference>
<evidence type="ECO:0000313" key="2">
    <source>
        <dbReference type="EMBL" id="CAB1429108.1"/>
    </source>
</evidence>
<feature type="compositionally biased region" description="Gly residues" evidence="1">
    <location>
        <begin position="114"/>
        <end position="123"/>
    </location>
</feature>
<reference evidence="2" key="1">
    <citation type="submission" date="2020-03" db="EMBL/GenBank/DDBJ databases">
        <authorList>
            <person name="Weist P."/>
        </authorList>
    </citation>
    <scope>NUCLEOTIDE SEQUENCE</scope>
</reference>
<evidence type="ECO:0000256" key="1">
    <source>
        <dbReference type="SAM" id="MobiDB-lite"/>
    </source>
</evidence>
<sequence>MPQWHVKECYVPAVPTLPVGGALCQAPPPTSRPVPCQGSGHCDRGQMPVMCLHRAACPLALIPGAALGLSCTLPRKMPGIAGGARQRMCPRMDLTVQTENKDWYTSACCGSTGREGGGGGGGGAEEREEKRRGGGEEGLDENKSEMKAFLEATKELYTGRGSGSPQWA</sequence>
<protein>
    <submittedName>
        <fullName evidence="2">Uncharacterized protein</fullName>
    </submittedName>
</protein>
<accession>A0A9N7YKM8</accession>
<proteinExistence type="predicted"/>
<organism evidence="2 3">
    <name type="scientific">Pleuronectes platessa</name>
    <name type="common">European plaice</name>
    <dbReference type="NCBI Taxonomy" id="8262"/>
    <lineage>
        <taxon>Eukaryota</taxon>
        <taxon>Metazoa</taxon>
        <taxon>Chordata</taxon>
        <taxon>Craniata</taxon>
        <taxon>Vertebrata</taxon>
        <taxon>Euteleostomi</taxon>
        <taxon>Actinopterygii</taxon>
        <taxon>Neopterygii</taxon>
        <taxon>Teleostei</taxon>
        <taxon>Neoteleostei</taxon>
        <taxon>Acanthomorphata</taxon>
        <taxon>Carangaria</taxon>
        <taxon>Pleuronectiformes</taxon>
        <taxon>Pleuronectoidei</taxon>
        <taxon>Pleuronectidae</taxon>
        <taxon>Pleuronectes</taxon>
    </lineage>
</organism>
<comment type="caution">
    <text evidence="2">The sequence shown here is derived from an EMBL/GenBank/DDBJ whole genome shotgun (WGS) entry which is preliminary data.</text>
</comment>
<feature type="region of interest" description="Disordered" evidence="1">
    <location>
        <begin position="114"/>
        <end position="145"/>
    </location>
</feature>
<gene>
    <name evidence="2" type="ORF">PLEPLA_LOCUS17083</name>
</gene>